<dbReference type="AlphaFoldDB" id="A0A4C1YHU0"/>
<name>A0A4C1YHU0_EUMVA</name>
<comment type="caution">
    <text evidence="1">The sequence shown here is derived from an EMBL/GenBank/DDBJ whole genome shotgun (WGS) entry which is preliminary data.</text>
</comment>
<gene>
    <name evidence="1" type="ORF">EVAR_58829_1</name>
</gene>
<keyword evidence="2" id="KW-1185">Reference proteome</keyword>
<protein>
    <submittedName>
        <fullName evidence="1">Uncharacterized protein</fullName>
    </submittedName>
</protein>
<dbReference type="EMBL" id="BGZK01001259">
    <property type="protein sequence ID" value="GBP75736.1"/>
    <property type="molecule type" value="Genomic_DNA"/>
</dbReference>
<reference evidence="1 2" key="1">
    <citation type="journal article" date="2019" name="Commun. Biol.">
        <title>The bagworm genome reveals a unique fibroin gene that provides high tensile strength.</title>
        <authorList>
            <person name="Kono N."/>
            <person name="Nakamura H."/>
            <person name="Ohtoshi R."/>
            <person name="Tomita M."/>
            <person name="Numata K."/>
            <person name="Arakawa K."/>
        </authorList>
    </citation>
    <scope>NUCLEOTIDE SEQUENCE [LARGE SCALE GENOMIC DNA]</scope>
</reference>
<proteinExistence type="predicted"/>
<organism evidence="1 2">
    <name type="scientific">Eumeta variegata</name>
    <name type="common">Bagworm moth</name>
    <name type="synonym">Eumeta japonica</name>
    <dbReference type="NCBI Taxonomy" id="151549"/>
    <lineage>
        <taxon>Eukaryota</taxon>
        <taxon>Metazoa</taxon>
        <taxon>Ecdysozoa</taxon>
        <taxon>Arthropoda</taxon>
        <taxon>Hexapoda</taxon>
        <taxon>Insecta</taxon>
        <taxon>Pterygota</taxon>
        <taxon>Neoptera</taxon>
        <taxon>Endopterygota</taxon>
        <taxon>Lepidoptera</taxon>
        <taxon>Glossata</taxon>
        <taxon>Ditrysia</taxon>
        <taxon>Tineoidea</taxon>
        <taxon>Psychidae</taxon>
        <taxon>Oiketicinae</taxon>
        <taxon>Eumeta</taxon>
    </lineage>
</organism>
<sequence>MCGNAIGRFKKRRPSAWRAVRFVPVSSRGVCRLPINSASKAAPYIFIFIYGRALYSSGCFAVPDPDPIRRPIGCLRSSPLDHLFSLMSYCVSVFLRAVFRSIKLCACEYECVVPSSLHRATTVKLRVFVPVMHSGYRTVCTPSPHTVFAPRERSRRFTLQILIAILVISCVLHA</sequence>
<dbReference type="Proteomes" id="UP000299102">
    <property type="component" value="Unassembled WGS sequence"/>
</dbReference>
<evidence type="ECO:0000313" key="1">
    <source>
        <dbReference type="EMBL" id="GBP75736.1"/>
    </source>
</evidence>
<evidence type="ECO:0000313" key="2">
    <source>
        <dbReference type="Proteomes" id="UP000299102"/>
    </source>
</evidence>
<accession>A0A4C1YHU0</accession>